<evidence type="ECO:0008006" key="4">
    <source>
        <dbReference type="Google" id="ProtNLM"/>
    </source>
</evidence>
<keyword evidence="3" id="KW-1185">Reference proteome</keyword>
<dbReference type="RefSeq" id="WP_285748933.1">
    <property type="nucleotide sequence ID" value="NZ_CP127162.1"/>
</dbReference>
<protein>
    <recommendedName>
        <fullName evidence="4">DUF3899 domain-containing protein</fullName>
    </recommendedName>
</protein>
<sequence>MDHRVGTGFTVTSQRILSGELSEIMWNDYVALALYLTGAIWLISSLYVDIRWFFERRMKKRQGMSERDIFSRRREQHARVRKSRGYIEPGILIAVAFVFRDWYVLF</sequence>
<feature type="transmembrane region" description="Helical" evidence="1">
    <location>
        <begin position="29"/>
        <end position="54"/>
    </location>
</feature>
<name>A0ABY8X6Y7_9BACL</name>
<evidence type="ECO:0000256" key="1">
    <source>
        <dbReference type="SAM" id="Phobius"/>
    </source>
</evidence>
<keyword evidence="1" id="KW-0472">Membrane</keyword>
<accession>A0ABY8X6Y7</accession>
<gene>
    <name evidence="2" type="ORF">QPK24_11800</name>
</gene>
<dbReference type="Proteomes" id="UP001236415">
    <property type="component" value="Chromosome"/>
</dbReference>
<feature type="transmembrane region" description="Helical" evidence="1">
    <location>
        <begin position="86"/>
        <end position="105"/>
    </location>
</feature>
<evidence type="ECO:0000313" key="2">
    <source>
        <dbReference type="EMBL" id="WIV21306.1"/>
    </source>
</evidence>
<evidence type="ECO:0000313" key="3">
    <source>
        <dbReference type="Proteomes" id="UP001236415"/>
    </source>
</evidence>
<organism evidence="2 3">
    <name type="scientific">Paenibacillus polygoni</name>
    <dbReference type="NCBI Taxonomy" id="3050112"/>
    <lineage>
        <taxon>Bacteria</taxon>
        <taxon>Bacillati</taxon>
        <taxon>Bacillota</taxon>
        <taxon>Bacilli</taxon>
        <taxon>Bacillales</taxon>
        <taxon>Paenibacillaceae</taxon>
        <taxon>Paenibacillus</taxon>
    </lineage>
</organism>
<keyword evidence="1" id="KW-1133">Transmembrane helix</keyword>
<proteinExistence type="predicted"/>
<keyword evidence="1" id="KW-0812">Transmembrane</keyword>
<dbReference type="EMBL" id="CP127162">
    <property type="protein sequence ID" value="WIV21306.1"/>
    <property type="molecule type" value="Genomic_DNA"/>
</dbReference>
<reference evidence="2 3" key="1">
    <citation type="submission" date="2023-06" db="EMBL/GenBank/DDBJ databases">
        <title>Paenibacillus polygonum sp. nov., an endophytic bacterium, isolated from Polygonum lapathifolium L. in Nanji Wetland National Nature Reserve, South of Poyang Lake, Jiangxi Province, China.</title>
        <authorList>
            <person name="Yu Z."/>
        </authorList>
    </citation>
    <scope>NUCLEOTIDE SEQUENCE [LARGE SCALE GENOMIC DNA]</scope>
    <source>
        <strain evidence="2 3">C31</strain>
    </source>
</reference>